<dbReference type="InterPro" id="IPR022037">
    <property type="entry name" value="DUF3606"/>
</dbReference>
<evidence type="ECO:0000313" key="2">
    <source>
        <dbReference type="Proteomes" id="UP000552954"/>
    </source>
</evidence>
<sequence length="107" mass="12113">MAVQPPAPGRHTLLRLPGPFAHGRALACPAAAATRTAYSEGIGKEEIDHVRRRKQDGRGTALIHLEPEWERRNWCKWLGCDEAQLEHAVTYVGHDPDNVRRFLRQAR</sequence>
<protein>
    <submittedName>
        <fullName evidence="1">DUF3606 domain-containing protein</fullName>
    </submittedName>
</protein>
<gene>
    <name evidence="1" type="ORF">HK415_06750</name>
</gene>
<accession>A0A849K914</accession>
<reference evidence="1 2" key="2">
    <citation type="submission" date="2020-06" db="EMBL/GenBank/DDBJ databases">
        <title>Ramlibacter rhizophilus sp. nov., isolated from rhizosphere soil of national flower Mugunghwa from South Korea.</title>
        <authorList>
            <person name="Zheng-Fei Y."/>
            <person name="Huan T."/>
        </authorList>
    </citation>
    <scope>NUCLEOTIDE SEQUENCE [LARGE SCALE GENOMIC DNA]</scope>
    <source>
        <strain evidence="1 2">B156</strain>
    </source>
</reference>
<organism evidence="1 2">
    <name type="scientific">Ramlibacter montanisoli</name>
    <dbReference type="NCBI Taxonomy" id="2732512"/>
    <lineage>
        <taxon>Bacteria</taxon>
        <taxon>Pseudomonadati</taxon>
        <taxon>Pseudomonadota</taxon>
        <taxon>Betaproteobacteria</taxon>
        <taxon>Burkholderiales</taxon>
        <taxon>Comamonadaceae</taxon>
        <taxon>Ramlibacter</taxon>
    </lineage>
</organism>
<keyword evidence="2" id="KW-1185">Reference proteome</keyword>
<dbReference type="EMBL" id="JABFCS010000001">
    <property type="protein sequence ID" value="NNU42924.1"/>
    <property type="molecule type" value="Genomic_DNA"/>
</dbReference>
<dbReference type="RefSeq" id="WP_171557562.1">
    <property type="nucleotide sequence ID" value="NZ_JABFCS010000001.1"/>
</dbReference>
<dbReference type="Pfam" id="PF12244">
    <property type="entry name" value="DUF3606"/>
    <property type="match status" value="1"/>
</dbReference>
<proteinExistence type="predicted"/>
<evidence type="ECO:0000313" key="1">
    <source>
        <dbReference type="EMBL" id="NNU42924.1"/>
    </source>
</evidence>
<dbReference type="AlphaFoldDB" id="A0A849K914"/>
<dbReference type="Proteomes" id="UP000552954">
    <property type="component" value="Unassembled WGS sequence"/>
</dbReference>
<comment type="caution">
    <text evidence="1">The sequence shown here is derived from an EMBL/GenBank/DDBJ whole genome shotgun (WGS) entry which is preliminary data.</text>
</comment>
<name>A0A849K914_9BURK</name>
<reference evidence="1 2" key="1">
    <citation type="submission" date="2020-05" db="EMBL/GenBank/DDBJ databases">
        <authorList>
            <person name="Khan S.A."/>
            <person name="Jeon C.O."/>
            <person name="Chun B.H."/>
        </authorList>
    </citation>
    <scope>NUCLEOTIDE SEQUENCE [LARGE SCALE GENOMIC DNA]</scope>
    <source>
        <strain evidence="1 2">B156</strain>
    </source>
</reference>